<proteinExistence type="predicted"/>
<dbReference type="OrthoDB" id="9806505at2"/>
<evidence type="ECO:0000313" key="2">
    <source>
        <dbReference type="Proteomes" id="UP000256900"/>
    </source>
</evidence>
<name>A0A3D9YUM4_9HYPH</name>
<dbReference type="InterPro" id="IPR029039">
    <property type="entry name" value="Flavoprotein-like_sf"/>
</dbReference>
<accession>A0A3D9YUM4</accession>
<gene>
    <name evidence="1" type="ORF">DES32_2357</name>
</gene>
<dbReference type="AlphaFoldDB" id="A0A3D9YUM4"/>
<dbReference type="RefSeq" id="WP_115836859.1">
    <property type="nucleotide sequence ID" value="NZ_CP025086.1"/>
</dbReference>
<comment type="caution">
    <text evidence="1">The sequence shown here is derived from an EMBL/GenBank/DDBJ whole genome shotgun (WGS) entry which is preliminary data.</text>
</comment>
<dbReference type="Gene3D" id="3.40.50.360">
    <property type="match status" value="1"/>
</dbReference>
<evidence type="ECO:0000313" key="1">
    <source>
        <dbReference type="EMBL" id="REF86306.1"/>
    </source>
</evidence>
<keyword evidence="2" id="KW-1185">Reference proteome</keyword>
<reference evidence="1 2" key="1">
    <citation type="submission" date="2018-08" db="EMBL/GenBank/DDBJ databases">
        <title>Genomic Encyclopedia of Type Strains, Phase IV (KMG-IV): sequencing the most valuable type-strain genomes for metagenomic binning, comparative biology and taxonomic classification.</title>
        <authorList>
            <person name="Goeker M."/>
        </authorList>
    </citation>
    <scope>NUCLEOTIDE SEQUENCE [LARGE SCALE GENOMIC DNA]</scope>
    <source>
        <strain evidence="1 2">BW863</strain>
    </source>
</reference>
<sequence>MTKVLVAYYSRLGTTEELARQLAARLGAEIDTIRLPSPVYAGLAGFWRGIWHALRHHLPDIACERDPVGYAFLVVGSPVWAGRLSAPVRAYLARFADHIGPIAAFWVSGSGRAYPGLALEIEELTDRVPLTTSSFGRREVLEGTAGDKLDVLARDIRAHF</sequence>
<organism evidence="1 2">
    <name type="scientific">Methylovirgula ligni</name>
    <dbReference type="NCBI Taxonomy" id="569860"/>
    <lineage>
        <taxon>Bacteria</taxon>
        <taxon>Pseudomonadati</taxon>
        <taxon>Pseudomonadota</taxon>
        <taxon>Alphaproteobacteria</taxon>
        <taxon>Hyphomicrobiales</taxon>
        <taxon>Beijerinckiaceae</taxon>
        <taxon>Methylovirgula</taxon>
    </lineage>
</organism>
<dbReference type="EMBL" id="QUMO01000003">
    <property type="protein sequence ID" value="REF86306.1"/>
    <property type="molecule type" value="Genomic_DNA"/>
</dbReference>
<dbReference type="Proteomes" id="UP000256900">
    <property type="component" value="Unassembled WGS sequence"/>
</dbReference>
<protein>
    <submittedName>
        <fullName evidence="1">Flavodoxin</fullName>
    </submittedName>
</protein>
<dbReference type="SUPFAM" id="SSF52218">
    <property type="entry name" value="Flavoproteins"/>
    <property type="match status" value="1"/>
</dbReference>